<feature type="signal peptide" evidence="1">
    <location>
        <begin position="1"/>
        <end position="18"/>
    </location>
</feature>
<dbReference type="HOGENOM" id="CLU_107233_0_0_1"/>
<proteinExistence type="predicted"/>
<dbReference type="OrthoDB" id="4821076at2759"/>
<dbReference type="Proteomes" id="UP000030703">
    <property type="component" value="Unassembled WGS sequence"/>
</dbReference>
<evidence type="ECO:0000256" key="1">
    <source>
        <dbReference type="SAM" id="SignalP"/>
    </source>
</evidence>
<protein>
    <submittedName>
        <fullName evidence="2">Uncharacterized protein</fullName>
    </submittedName>
</protein>
<reference evidence="2" key="2">
    <citation type="submission" date="2012-05" db="EMBL/GenBank/DDBJ databases">
        <title>Annotation of the Genome Sequence of Fusarium oxysporum f. sp. melonis 26406.</title>
        <authorList>
            <consortium name="The Broad Institute Genomics Platform"/>
            <person name="Ma L.-J."/>
            <person name="Corby-Kistler H."/>
            <person name="Broz K."/>
            <person name="Gale L.R."/>
            <person name="Jonkers W."/>
            <person name="O'Donnell K."/>
            <person name="Ploetz R."/>
            <person name="Steinberg C."/>
            <person name="Schwartz D.C."/>
            <person name="VanEtten H."/>
            <person name="Zhou S."/>
            <person name="Young S.K."/>
            <person name="Zeng Q."/>
            <person name="Gargeya S."/>
            <person name="Fitzgerald M."/>
            <person name="Abouelleil A."/>
            <person name="Alvarado L."/>
            <person name="Chapman S.B."/>
            <person name="Gainer-Dewar J."/>
            <person name="Goldberg J."/>
            <person name="Griggs A."/>
            <person name="Gujja S."/>
            <person name="Hansen M."/>
            <person name="Howarth C."/>
            <person name="Imamovic A."/>
            <person name="Ireland A."/>
            <person name="Larimer J."/>
            <person name="McCowan C."/>
            <person name="Murphy C."/>
            <person name="Pearson M."/>
            <person name="Poon T.W."/>
            <person name="Priest M."/>
            <person name="Roberts A."/>
            <person name="Saif S."/>
            <person name="Shea T."/>
            <person name="Sykes S."/>
            <person name="Wortman J."/>
            <person name="Nusbaum C."/>
            <person name="Birren B."/>
        </authorList>
    </citation>
    <scope>NUCLEOTIDE SEQUENCE</scope>
    <source>
        <strain evidence="2">26406</strain>
    </source>
</reference>
<organism evidence="2">
    <name type="scientific">Fusarium oxysporum f. sp. melonis 26406</name>
    <dbReference type="NCBI Taxonomy" id="1089452"/>
    <lineage>
        <taxon>Eukaryota</taxon>
        <taxon>Fungi</taxon>
        <taxon>Dikarya</taxon>
        <taxon>Ascomycota</taxon>
        <taxon>Pezizomycotina</taxon>
        <taxon>Sordariomycetes</taxon>
        <taxon>Hypocreomycetidae</taxon>
        <taxon>Hypocreales</taxon>
        <taxon>Nectriaceae</taxon>
        <taxon>Fusarium</taxon>
        <taxon>Fusarium oxysporum species complex</taxon>
    </lineage>
</organism>
<sequence>MRYSTLIAALHITGLTLASPVLSSRDVILTPPSNQGVPPSIDARDIARREPIEPLIVTEIQTAEHGLDASGLQKRTLQGCRQIRLTIRYINQINQFKSDMEFCQINQFKYNVCTFDISEWRAATLDTPDYPPGTLNIQLRLNTGSSYRATYNGLAIIVHIFYDLAVNHAVFYWNIDGTNPAPGQLTFGFKDLSTNLGIPARAYTHDTRYNLGSGFKQDDIINIFK</sequence>
<dbReference type="EMBL" id="JH659542">
    <property type="protein sequence ID" value="EXK24074.1"/>
    <property type="molecule type" value="Genomic_DNA"/>
</dbReference>
<keyword evidence="1" id="KW-0732">Signal</keyword>
<reference evidence="2" key="1">
    <citation type="submission" date="2012-04" db="EMBL/GenBank/DDBJ databases">
        <title>The Genome Sequence of Fusarium oxysporum melonis.</title>
        <authorList>
            <consortium name="The Broad Institute Genome Sequencing Platform"/>
            <person name="Ma L.-J."/>
            <person name="Gale L.R."/>
            <person name="Schwartz D.C."/>
            <person name="Zhou S."/>
            <person name="Corby-Kistler H."/>
            <person name="Young S.K."/>
            <person name="Zeng Q."/>
            <person name="Gargeya S."/>
            <person name="Fitzgerald M."/>
            <person name="Haas B."/>
            <person name="Abouelleil A."/>
            <person name="Alvarado L."/>
            <person name="Arachchi H.M."/>
            <person name="Berlin A."/>
            <person name="Brown A."/>
            <person name="Chapman S.B."/>
            <person name="Chen Z."/>
            <person name="Dunbar C."/>
            <person name="Freedman E."/>
            <person name="Gearin G."/>
            <person name="Goldberg J."/>
            <person name="Griggs A."/>
            <person name="Gujja S."/>
            <person name="Heiman D."/>
            <person name="Howarth C."/>
            <person name="Larson L."/>
            <person name="Lui A."/>
            <person name="MacDonald P.J.P."/>
            <person name="Montmayeur A."/>
            <person name="Murphy C."/>
            <person name="Neiman D."/>
            <person name="Pearson M."/>
            <person name="Priest M."/>
            <person name="Roberts A."/>
            <person name="Saif S."/>
            <person name="Shea T."/>
            <person name="Shenoy N."/>
            <person name="Sisk P."/>
            <person name="Stolte C."/>
            <person name="Sykes S."/>
            <person name="Wortman J."/>
            <person name="Nusbaum C."/>
            <person name="Birren B."/>
        </authorList>
    </citation>
    <scope>NUCLEOTIDE SEQUENCE</scope>
    <source>
        <strain evidence="2">26406</strain>
    </source>
</reference>
<dbReference type="VEuPathDB" id="FungiDB:FOMG_19183"/>
<gene>
    <name evidence="2" type="ORF">FOMG_19183</name>
</gene>
<evidence type="ECO:0000313" key="2">
    <source>
        <dbReference type="EMBL" id="EXK24074.1"/>
    </source>
</evidence>
<accession>W9YX12</accession>
<feature type="chain" id="PRO_5004933106" evidence="1">
    <location>
        <begin position="19"/>
        <end position="225"/>
    </location>
</feature>
<dbReference type="AlphaFoldDB" id="W9YX12"/>
<name>W9YX12_FUSOX</name>